<dbReference type="EMBL" id="CACRXK020032539">
    <property type="protein sequence ID" value="CAB4043518.1"/>
    <property type="molecule type" value="Genomic_DNA"/>
</dbReference>
<dbReference type="InterPro" id="IPR036388">
    <property type="entry name" value="WH-like_DNA-bd_sf"/>
</dbReference>
<accession>A0A7D9KCD3</accession>
<name>A0A7D9KCD3_PARCT</name>
<sequence>MKEYVSLHADGITCRREYLLNYFDISKDEMKHNCCDLCAKACSCGELSCPANLLLAATTAFDEDIWKRDHAVHMYKTLDEVFNDMDPIPDNFLPSQKENDNEESDEDEWYDLMNDTNNYFADVSITDMDMSSFDLRILWM</sequence>
<evidence type="ECO:0000313" key="1">
    <source>
        <dbReference type="EMBL" id="CAB4043518.1"/>
    </source>
</evidence>
<dbReference type="Gene3D" id="1.10.10.10">
    <property type="entry name" value="Winged helix-like DNA-binding domain superfamily/Winged helix DNA-binding domain"/>
    <property type="match status" value="1"/>
</dbReference>
<protein>
    <submittedName>
        <fullName evidence="1">Uncharacterized protein</fullName>
    </submittedName>
</protein>
<dbReference type="AlphaFoldDB" id="A0A7D9KCD3"/>
<proteinExistence type="predicted"/>
<reference evidence="1" key="1">
    <citation type="submission" date="2020-04" db="EMBL/GenBank/DDBJ databases">
        <authorList>
            <person name="Alioto T."/>
            <person name="Alioto T."/>
            <person name="Gomez Garrido J."/>
        </authorList>
    </citation>
    <scope>NUCLEOTIDE SEQUENCE</scope>
    <source>
        <strain evidence="1">A484AB</strain>
    </source>
</reference>
<comment type="caution">
    <text evidence="1">The sequence shown here is derived from an EMBL/GenBank/DDBJ whole genome shotgun (WGS) entry which is preliminary data.</text>
</comment>
<organism evidence="1 2">
    <name type="scientific">Paramuricea clavata</name>
    <name type="common">Red gorgonian</name>
    <name type="synonym">Violescent sea-whip</name>
    <dbReference type="NCBI Taxonomy" id="317549"/>
    <lineage>
        <taxon>Eukaryota</taxon>
        <taxon>Metazoa</taxon>
        <taxon>Cnidaria</taxon>
        <taxon>Anthozoa</taxon>
        <taxon>Octocorallia</taxon>
        <taxon>Malacalcyonacea</taxon>
        <taxon>Plexauridae</taxon>
        <taxon>Paramuricea</taxon>
    </lineage>
</organism>
<dbReference type="Proteomes" id="UP001152795">
    <property type="component" value="Unassembled WGS sequence"/>
</dbReference>
<evidence type="ECO:0000313" key="2">
    <source>
        <dbReference type="Proteomes" id="UP001152795"/>
    </source>
</evidence>
<keyword evidence="2" id="KW-1185">Reference proteome</keyword>
<gene>
    <name evidence="1" type="ORF">PACLA_8A063780</name>
</gene>